<gene>
    <name evidence="3" type="ORF">KQX54_017546</name>
</gene>
<reference evidence="3 4" key="1">
    <citation type="journal article" date="2021" name="J. Hered.">
        <title>A chromosome-level genome assembly of the parasitoid wasp, Cotesia glomerata (Hymenoptera: Braconidae).</title>
        <authorList>
            <person name="Pinto B.J."/>
            <person name="Weis J.J."/>
            <person name="Gamble T."/>
            <person name="Ode P.J."/>
            <person name="Paul R."/>
            <person name="Zaspel J.M."/>
        </authorList>
    </citation>
    <scope>NUCLEOTIDE SEQUENCE [LARGE SCALE GENOMIC DNA]</scope>
    <source>
        <strain evidence="3">CgM1</strain>
    </source>
</reference>
<dbReference type="EMBL" id="JAHXZJ010000374">
    <property type="protein sequence ID" value="KAH0561542.1"/>
    <property type="molecule type" value="Genomic_DNA"/>
</dbReference>
<dbReference type="AlphaFoldDB" id="A0AAV7IXQ9"/>
<evidence type="ECO:0000256" key="1">
    <source>
        <dbReference type="SAM" id="MobiDB-lite"/>
    </source>
</evidence>
<keyword evidence="2" id="KW-0812">Transmembrane</keyword>
<feature type="transmembrane region" description="Helical" evidence="2">
    <location>
        <begin position="77"/>
        <end position="97"/>
    </location>
</feature>
<sequence>MRESRRCSGTTYKAVCCQEEEERQAQRRAYNTTSEDWPPQFPRKAPGQSEFALCQRLFSSERIRRQIARKNEKKRQFGKNLSLFGISCPGAIFWGWVGASKVVGAKRERYRRYRYPASNIQLRIRLSSRVLFSSNSRSLRYLTDLGNGIIEN</sequence>
<proteinExistence type="predicted"/>
<evidence type="ECO:0000256" key="2">
    <source>
        <dbReference type="SAM" id="Phobius"/>
    </source>
</evidence>
<organism evidence="3 4">
    <name type="scientific">Cotesia glomerata</name>
    <name type="common">Lepidopteran parasitic wasp</name>
    <name type="synonym">Apanteles glomeratus</name>
    <dbReference type="NCBI Taxonomy" id="32391"/>
    <lineage>
        <taxon>Eukaryota</taxon>
        <taxon>Metazoa</taxon>
        <taxon>Ecdysozoa</taxon>
        <taxon>Arthropoda</taxon>
        <taxon>Hexapoda</taxon>
        <taxon>Insecta</taxon>
        <taxon>Pterygota</taxon>
        <taxon>Neoptera</taxon>
        <taxon>Endopterygota</taxon>
        <taxon>Hymenoptera</taxon>
        <taxon>Apocrita</taxon>
        <taxon>Ichneumonoidea</taxon>
        <taxon>Braconidae</taxon>
        <taxon>Microgastrinae</taxon>
        <taxon>Cotesia</taxon>
    </lineage>
</organism>
<name>A0AAV7IXQ9_COTGL</name>
<dbReference type="Proteomes" id="UP000826195">
    <property type="component" value="Unassembled WGS sequence"/>
</dbReference>
<keyword evidence="4" id="KW-1185">Reference proteome</keyword>
<comment type="caution">
    <text evidence="3">The sequence shown here is derived from an EMBL/GenBank/DDBJ whole genome shotgun (WGS) entry which is preliminary data.</text>
</comment>
<keyword evidence="2" id="KW-0472">Membrane</keyword>
<keyword evidence="2" id="KW-1133">Transmembrane helix</keyword>
<protein>
    <submittedName>
        <fullName evidence="3">Uncharacterized protein</fullName>
    </submittedName>
</protein>
<accession>A0AAV7IXQ9</accession>
<evidence type="ECO:0000313" key="4">
    <source>
        <dbReference type="Proteomes" id="UP000826195"/>
    </source>
</evidence>
<evidence type="ECO:0000313" key="3">
    <source>
        <dbReference type="EMBL" id="KAH0561542.1"/>
    </source>
</evidence>
<feature type="region of interest" description="Disordered" evidence="1">
    <location>
        <begin position="27"/>
        <end position="48"/>
    </location>
</feature>